<dbReference type="PANTHER" id="PTHR12570:SF65">
    <property type="entry name" value="MAGNESIUM TRANSPORTER NIPA9-RELATED"/>
    <property type="match status" value="1"/>
</dbReference>
<dbReference type="Pfam" id="PF05653">
    <property type="entry name" value="Mg_trans_NIPA"/>
    <property type="match status" value="1"/>
</dbReference>
<dbReference type="PANTHER" id="PTHR12570">
    <property type="match status" value="1"/>
</dbReference>
<feature type="transmembrane region" description="Helical" evidence="6">
    <location>
        <begin position="12"/>
        <end position="32"/>
    </location>
</feature>
<dbReference type="GeneID" id="8854386"/>
<feature type="transmembrane region" description="Helical" evidence="6">
    <location>
        <begin position="177"/>
        <end position="196"/>
    </location>
</feature>
<protein>
    <submittedName>
        <fullName evidence="7">Predicted protein</fullName>
    </submittedName>
</protein>
<name>D2VTB0_NAEGR</name>
<keyword evidence="3 6" id="KW-1133">Transmembrane helix</keyword>
<dbReference type="VEuPathDB" id="AmoebaDB:NAEGRDRAFT_72236"/>
<evidence type="ECO:0000313" key="7">
    <source>
        <dbReference type="EMBL" id="EFC39827.1"/>
    </source>
</evidence>
<proteinExistence type="predicted"/>
<dbReference type="GO" id="GO:0016020">
    <property type="term" value="C:membrane"/>
    <property type="evidence" value="ECO:0007669"/>
    <property type="project" value="UniProtKB-SubCell"/>
</dbReference>
<evidence type="ECO:0000256" key="2">
    <source>
        <dbReference type="ARBA" id="ARBA00022692"/>
    </source>
</evidence>
<gene>
    <name evidence="7" type="ORF">NAEGRDRAFT_72236</name>
</gene>
<comment type="subcellular location">
    <subcellularLocation>
        <location evidence="1">Membrane</location>
        <topology evidence="1">Multi-pass membrane protein</topology>
    </subcellularLocation>
</comment>
<accession>D2VTB0</accession>
<dbReference type="KEGG" id="ngr:NAEGRDRAFT_72236"/>
<feature type="transmembrane region" description="Helical" evidence="6">
    <location>
        <begin position="68"/>
        <end position="88"/>
    </location>
</feature>
<keyword evidence="4 6" id="KW-0472">Membrane</keyword>
<dbReference type="GO" id="GO:0015095">
    <property type="term" value="F:magnesium ion transmembrane transporter activity"/>
    <property type="evidence" value="ECO:0007669"/>
    <property type="project" value="InterPro"/>
</dbReference>
<evidence type="ECO:0000256" key="1">
    <source>
        <dbReference type="ARBA" id="ARBA00004141"/>
    </source>
</evidence>
<reference evidence="7 8" key="1">
    <citation type="journal article" date="2010" name="Cell">
        <title>The genome of Naegleria gruberi illuminates early eukaryotic versatility.</title>
        <authorList>
            <person name="Fritz-Laylin L.K."/>
            <person name="Prochnik S.E."/>
            <person name="Ginger M.L."/>
            <person name="Dacks J.B."/>
            <person name="Carpenter M.L."/>
            <person name="Field M.C."/>
            <person name="Kuo A."/>
            <person name="Paredez A."/>
            <person name="Chapman J."/>
            <person name="Pham J."/>
            <person name="Shu S."/>
            <person name="Neupane R."/>
            <person name="Cipriano M."/>
            <person name="Mancuso J."/>
            <person name="Tu H."/>
            <person name="Salamov A."/>
            <person name="Lindquist E."/>
            <person name="Shapiro H."/>
            <person name="Lucas S."/>
            <person name="Grigoriev I.V."/>
            <person name="Cande W.Z."/>
            <person name="Fulton C."/>
            <person name="Rokhsar D.S."/>
            <person name="Dawson S.C."/>
        </authorList>
    </citation>
    <scope>NUCLEOTIDE SEQUENCE [LARGE SCALE GENOMIC DNA]</scope>
    <source>
        <strain evidence="7 8">NEG-M</strain>
    </source>
</reference>
<keyword evidence="8" id="KW-1185">Reference proteome</keyword>
<feature type="transmembrane region" description="Helical" evidence="6">
    <location>
        <begin position="38"/>
        <end position="56"/>
    </location>
</feature>
<feature type="transmembrane region" description="Helical" evidence="6">
    <location>
        <begin position="108"/>
        <end position="129"/>
    </location>
</feature>
<feature type="region of interest" description="Disordered" evidence="5">
    <location>
        <begin position="289"/>
        <end position="329"/>
    </location>
</feature>
<dbReference type="InParanoid" id="D2VTB0"/>
<dbReference type="OrthoDB" id="10382215at2759"/>
<dbReference type="InterPro" id="IPR008521">
    <property type="entry name" value="Mg_trans_NIPA"/>
</dbReference>
<evidence type="ECO:0000256" key="3">
    <source>
        <dbReference type="ARBA" id="ARBA00022989"/>
    </source>
</evidence>
<keyword evidence="2 6" id="KW-0812">Transmembrane</keyword>
<feature type="transmembrane region" description="Helical" evidence="6">
    <location>
        <begin position="136"/>
        <end position="157"/>
    </location>
</feature>
<feature type="transmembrane region" description="Helical" evidence="6">
    <location>
        <begin position="208"/>
        <end position="228"/>
    </location>
</feature>
<feature type="compositionally biased region" description="Acidic residues" evidence="5">
    <location>
        <begin position="308"/>
        <end position="322"/>
    </location>
</feature>
<dbReference type="OMA" id="WYIMENE"/>
<evidence type="ECO:0000313" key="8">
    <source>
        <dbReference type="Proteomes" id="UP000006671"/>
    </source>
</evidence>
<sequence length="329" mass="37841">MFANAFANFVNYRFYVGFLFSLVWICEMVSFAFVELTLVVSVLSFGVFVGVFYTAWYNAEKITMRDYIGVFITVIGILISVIFSDKIYQPLHPITISFISGQILDFNIPILFVILIVILPFILIVLGIFRVFKNVFFNSSISATFAASNFIIFKLFIELVKTSVETDDNQFKHWATYLILILSVVYTILHTHFTQVTLVQYEFTISNVLYYTIMSFITVCGGELIFREWSDTEIFQLVLLFIGWFIQFIGILLLLGSHTNTNSIYPLTQLNDSHNGQLVRVSNVDLDFDSDSDNENSKSEKQQSALLQDEEDETMLEETEDLEQPKTNH</sequence>
<dbReference type="AlphaFoldDB" id="D2VTB0"/>
<evidence type="ECO:0000256" key="5">
    <source>
        <dbReference type="SAM" id="MobiDB-lite"/>
    </source>
</evidence>
<feature type="transmembrane region" description="Helical" evidence="6">
    <location>
        <begin position="234"/>
        <end position="255"/>
    </location>
</feature>
<dbReference type="Proteomes" id="UP000006671">
    <property type="component" value="Unassembled WGS sequence"/>
</dbReference>
<evidence type="ECO:0000256" key="4">
    <source>
        <dbReference type="ARBA" id="ARBA00023136"/>
    </source>
</evidence>
<organism evidence="8">
    <name type="scientific">Naegleria gruberi</name>
    <name type="common">Amoeba</name>
    <dbReference type="NCBI Taxonomy" id="5762"/>
    <lineage>
        <taxon>Eukaryota</taxon>
        <taxon>Discoba</taxon>
        <taxon>Heterolobosea</taxon>
        <taxon>Tetramitia</taxon>
        <taxon>Eutetramitia</taxon>
        <taxon>Vahlkampfiidae</taxon>
        <taxon>Naegleria</taxon>
    </lineage>
</organism>
<evidence type="ECO:0000256" key="6">
    <source>
        <dbReference type="SAM" id="Phobius"/>
    </source>
</evidence>
<dbReference type="RefSeq" id="XP_002672571.1">
    <property type="nucleotide sequence ID" value="XM_002672525.1"/>
</dbReference>
<dbReference type="EMBL" id="GG738896">
    <property type="protein sequence ID" value="EFC39827.1"/>
    <property type="molecule type" value="Genomic_DNA"/>
</dbReference>